<sequence>MTTHEGVIDEQALLRLAREKSAEARARLATTISDLFRDEADALTDRERALMADILRRVLRDIEISVRRQVATALAGQQSLPHDLMVFLANDEIDVAYSILRQSRVLQDADLIEVIRNRTQEHQLAIANRYHVSEAVCDALVQTGQHEVIRELLQNPDADISGATMDYLVDQSRRVDSFHEPILRRADLPEDLAKRMFLWVSAALRTYIVDTFRLDAAVVDDLLEAAAREGYDSVRREASRRPAEALAERLARHSAITPELLVSALHDGEVSLFVSLMSRLAEMREPLVKRMLFEPGGEGLAITCRALGFARKDFSVIFLLSRKARPENTRTFKQDHEAAMAFFDRIQAAAAQKVLRQWQRDQDYLRALRDIETGAAVSR</sequence>
<evidence type="ECO:0000313" key="1">
    <source>
        <dbReference type="EMBL" id="EKV32097.1"/>
    </source>
</evidence>
<dbReference type="STRING" id="1238182.C882_3161"/>
<organism evidence="1 2">
    <name type="scientific">Caenispirillum salinarum AK4</name>
    <dbReference type="NCBI Taxonomy" id="1238182"/>
    <lineage>
        <taxon>Bacteria</taxon>
        <taxon>Pseudomonadati</taxon>
        <taxon>Pseudomonadota</taxon>
        <taxon>Alphaproteobacteria</taxon>
        <taxon>Rhodospirillales</taxon>
        <taxon>Novispirillaceae</taxon>
        <taxon>Caenispirillum</taxon>
    </lineage>
</organism>
<evidence type="ECO:0000313" key="2">
    <source>
        <dbReference type="Proteomes" id="UP000009881"/>
    </source>
</evidence>
<accession>K9H3H1</accession>
<dbReference type="PATRIC" id="fig|1238182.3.peg.909"/>
<proteinExistence type="predicted"/>
<dbReference type="Pfam" id="PF10098">
    <property type="entry name" value="DUF2336"/>
    <property type="match status" value="1"/>
</dbReference>
<protein>
    <recommendedName>
        <fullName evidence="3">DUF2336 domain-containing protein</fullName>
    </recommendedName>
</protein>
<keyword evidence="2" id="KW-1185">Reference proteome</keyword>
<evidence type="ECO:0008006" key="3">
    <source>
        <dbReference type="Google" id="ProtNLM"/>
    </source>
</evidence>
<dbReference type="OrthoDB" id="8194627at2"/>
<reference evidence="1 2" key="1">
    <citation type="journal article" date="2013" name="Genome Announc.">
        <title>Draft Genome Sequence of an Alphaproteobacterium, Caenispirillum salinarum AK4(T), Isolated from a Solar Saltern.</title>
        <authorList>
            <person name="Khatri I."/>
            <person name="Singh A."/>
            <person name="Korpole S."/>
            <person name="Pinnaka A.K."/>
            <person name="Subramanian S."/>
        </authorList>
    </citation>
    <scope>NUCLEOTIDE SEQUENCE [LARGE SCALE GENOMIC DNA]</scope>
    <source>
        <strain evidence="1 2">AK4</strain>
    </source>
</reference>
<name>K9H3H1_9PROT</name>
<dbReference type="eggNOG" id="COG5330">
    <property type="taxonomic scope" value="Bacteria"/>
</dbReference>
<dbReference type="Proteomes" id="UP000009881">
    <property type="component" value="Unassembled WGS sequence"/>
</dbReference>
<dbReference type="AlphaFoldDB" id="K9H3H1"/>
<dbReference type="EMBL" id="ANHY01000004">
    <property type="protein sequence ID" value="EKV32097.1"/>
    <property type="molecule type" value="Genomic_DNA"/>
</dbReference>
<gene>
    <name evidence="1" type="ORF">C882_3161</name>
</gene>
<dbReference type="InterPro" id="IPR019285">
    <property type="entry name" value="DUF2336"/>
</dbReference>
<dbReference type="RefSeq" id="WP_009539358.1">
    <property type="nucleotide sequence ID" value="NZ_ANHY01000004.1"/>
</dbReference>
<comment type="caution">
    <text evidence="1">The sequence shown here is derived from an EMBL/GenBank/DDBJ whole genome shotgun (WGS) entry which is preliminary data.</text>
</comment>